<sequence>MRTLLCMLIAVPLLVGCGGDDGESCGDNESPETYKSANRVHCSGTSDADVACCGYMGDTCNYTLCRKSVCGDWTEESWTCH</sequence>
<proteinExistence type="predicted"/>
<keyword evidence="2" id="KW-1185">Reference proteome</keyword>
<evidence type="ECO:0000313" key="2">
    <source>
        <dbReference type="Proteomes" id="UP000315369"/>
    </source>
</evidence>
<accession>A0A540X7V8</accession>
<reference evidence="1 2" key="1">
    <citation type="submission" date="2019-06" db="EMBL/GenBank/DDBJ databases">
        <authorList>
            <person name="Livingstone P."/>
            <person name="Whitworth D."/>
        </authorList>
    </citation>
    <scope>NUCLEOTIDE SEQUENCE [LARGE SCALE GENOMIC DNA]</scope>
    <source>
        <strain evidence="1 2">AM401</strain>
    </source>
</reference>
<evidence type="ECO:0008006" key="3">
    <source>
        <dbReference type="Google" id="ProtNLM"/>
    </source>
</evidence>
<dbReference type="EMBL" id="VIFM01000009">
    <property type="protein sequence ID" value="TQF17292.1"/>
    <property type="molecule type" value="Genomic_DNA"/>
</dbReference>
<evidence type="ECO:0000313" key="1">
    <source>
        <dbReference type="EMBL" id="TQF17292.1"/>
    </source>
</evidence>
<dbReference type="RefSeq" id="WP_141641037.1">
    <property type="nucleotide sequence ID" value="NZ_VIFM01000009.1"/>
</dbReference>
<name>A0A540X7V8_9BACT</name>
<organism evidence="1 2">
    <name type="scientific">Myxococcus llanfairpwllgwyngyllgogerychwyrndrobwllllantysiliogogogochensis</name>
    <dbReference type="NCBI Taxonomy" id="2590453"/>
    <lineage>
        <taxon>Bacteria</taxon>
        <taxon>Pseudomonadati</taxon>
        <taxon>Myxococcota</taxon>
        <taxon>Myxococcia</taxon>
        <taxon>Myxococcales</taxon>
        <taxon>Cystobacterineae</taxon>
        <taxon>Myxococcaceae</taxon>
        <taxon>Myxococcus</taxon>
    </lineage>
</organism>
<gene>
    <name evidence="1" type="ORF">FJV41_03870</name>
</gene>
<dbReference type="AlphaFoldDB" id="A0A540X7V8"/>
<protein>
    <recommendedName>
        <fullName evidence="3">Lipoprotein</fullName>
    </recommendedName>
</protein>
<dbReference type="Proteomes" id="UP000315369">
    <property type="component" value="Unassembled WGS sequence"/>
</dbReference>
<dbReference type="PROSITE" id="PS51257">
    <property type="entry name" value="PROKAR_LIPOPROTEIN"/>
    <property type="match status" value="1"/>
</dbReference>
<comment type="caution">
    <text evidence="1">The sequence shown here is derived from an EMBL/GenBank/DDBJ whole genome shotgun (WGS) entry which is preliminary data.</text>
</comment>
<dbReference type="OrthoDB" id="5525136at2"/>